<keyword evidence="1" id="KW-0805">Transcription regulation</keyword>
<dbReference type="PANTHER" id="PTHR43280">
    <property type="entry name" value="ARAC-FAMILY TRANSCRIPTIONAL REGULATOR"/>
    <property type="match status" value="1"/>
</dbReference>
<dbReference type="Proteomes" id="UP000298616">
    <property type="component" value="Chromosome"/>
</dbReference>
<dbReference type="Pfam" id="PF12833">
    <property type="entry name" value="HTH_18"/>
    <property type="match status" value="1"/>
</dbReference>
<evidence type="ECO:0000256" key="3">
    <source>
        <dbReference type="ARBA" id="ARBA00023163"/>
    </source>
</evidence>
<protein>
    <submittedName>
        <fullName evidence="5">AraC family transcriptional regulator</fullName>
    </submittedName>
</protein>
<dbReference type="EMBL" id="CP028923">
    <property type="protein sequence ID" value="QCK15153.1"/>
    <property type="molecule type" value="Genomic_DNA"/>
</dbReference>
<dbReference type="InterPro" id="IPR018060">
    <property type="entry name" value="HTH_AraC"/>
</dbReference>
<accession>A0A4D7JJJ7</accession>
<dbReference type="PROSITE" id="PS00041">
    <property type="entry name" value="HTH_ARAC_FAMILY_1"/>
    <property type="match status" value="1"/>
</dbReference>
<evidence type="ECO:0000256" key="2">
    <source>
        <dbReference type="ARBA" id="ARBA00023125"/>
    </source>
</evidence>
<dbReference type="KEGG" id="fpf:DCC35_10550"/>
<organism evidence="5 6">
    <name type="scientific">Mangrovivirga cuniculi</name>
    <dbReference type="NCBI Taxonomy" id="2715131"/>
    <lineage>
        <taxon>Bacteria</taxon>
        <taxon>Pseudomonadati</taxon>
        <taxon>Bacteroidota</taxon>
        <taxon>Cytophagia</taxon>
        <taxon>Cytophagales</taxon>
        <taxon>Mangrovivirgaceae</taxon>
        <taxon>Mangrovivirga</taxon>
    </lineage>
</organism>
<dbReference type="GO" id="GO:0003700">
    <property type="term" value="F:DNA-binding transcription factor activity"/>
    <property type="evidence" value="ECO:0007669"/>
    <property type="project" value="InterPro"/>
</dbReference>
<feature type="domain" description="HTH araC/xylS-type" evidence="4">
    <location>
        <begin position="206"/>
        <end position="304"/>
    </location>
</feature>
<sequence length="307" mass="35150">MKKHLIDTFPFNEKRSLLTLVENRTSYSFDSCELNLFETHQTVENVNLVFDHFVFTSMLKGKKIMTLPDRPSFEYLPGESVILPPGELMNIDFPEAEKGNPTQCIALTISDEIILDTVHKLKELHPKEDSWGDWDIDPSIFHMNNNFDLADAINRIVRITKSEKGKIKDIMIDLTLKEMLVRLMQTQARVVFESSYNQLAGNNSLAAAIQFIKTNLRNNIDLGKVAEVACMSRATFFKKFKESMGQTPAHYILKERIKLAKNELKNTSQNITAVCYSCGFENLSHFIKAFKQETGYTPKSFQTSKTF</sequence>
<dbReference type="SUPFAM" id="SSF46689">
    <property type="entry name" value="Homeodomain-like"/>
    <property type="match status" value="2"/>
</dbReference>
<evidence type="ECO:0000313" key="6">
    <source>
        <dbReference type="Proteomes" id="UP000298616"/>
    </source>
</evidence>
<gene>
    <name evidence="5" type="ORF">DCC35_10550</name>
</gene>
<dbReference type="PROSITE" id="PS01124">
    <property type="entry name" value="HTH_ARAC_FAMILY_2"/>
    <property type="match status" value="1"/>
</dbReference>
<keyword evidence="6" id="KW-1185">Reference proteome</keyword>
<dbReference type="InterPro" id="IPR020449">
    <property type="entry name" value="Tscrpt_reg_AraC-type_HTH"/>
</dbReference>
<dbReference type="InterPro" id="IPR009594">
    <property type="entry name" value="Tscrpt_reg_HTH_AraC_N"/>
</dbReference>
<dbReference type="Gene3D" id="1.10.10.60">
    <property type="entry name" value="Homeodomain-like"/>
    <property type="match status" value="2"/>
</dbReference>
<dbReference type="OrthoDB" id="9779074at2"/>
<dbReference type="SMART" id="SM00342">
    <property type="entry name" value="HTH_ARAC"/>
    <property type="match status" value="1"/>
</dbReference>
<evidence type="ECO:0000313" key="5">
    <source>
        <dbReference type="EMBL" id="QCK15153.1"/>
    </source>
</evidence>
<evidence type="ECO:0000256" key="1">
    <source>
        <dbReference type="ARBA" id="ARBA00023015"/>
    </source>
</evidence>
<name>A0A4D7JJJ7_9BACT</name>
<dbReference type="AlphaFoldDB" id="A0A4D7JJJ7"/>
<keyword evidence="2" id="KW-0238">DNA-binding</keyword>
<dbReference type="InterPro" id="IPR018062">
    <property type="entry name" value="HTH_AraC-typ_CS"/>
</dbReference>
<dbReference type="GO" id="GO:0043565">
    <property type="term" value="F:sequence-specific DNA binding"/>
    <property type="evidence" value="ECO:0007669"/>
    <property type="project" value="InterPro"/>
</dbReference>
<dbReference type="RefSeq" id="WP_137090738.1">
    <property type="nucleotide sequence ID" value="NZ_CP028923.1"/>
</dbReference>
<dbReference type="PRINTS" id="PR00032">
    <property type="entry name" value="HTHARAC"/>
</dbReference>
<dbReference type="InterPro" id="IPR009057">
    <property type="entry name" value="Homeodomain-like_sf"/>
</dbReference>
<dbReference type="Pfam" id="PF06719">
    <property type="entry name" value="AraC_N"/>
    <property type="match status" value="1"/>
</dbReference>
<evidence type="ECO:0000259" key="4">
    <source>
        <dbReference type="PROSITE" id="PS01124"/>
    </source>
</evidence>
<dbReference type="PANTHER" id="PTHR43280:SF28">
    <property type="entry name" value="HTH-TYPE TRANSCRIPTIONAL ACTIVATOR RHAS"/>
    <property type="match status" value="1"/>
</dbReference>
<keyword evidence="3" id="KW-0804">Transcription</keyword>
<proteinExistence type="predicted"/>
<reference evidence="5 6" key="1">
    <citation type="submission" date="2018-04" db="EMBL/GenBank/DDBJ databases">
        <title>Complete genome uncultured novel isolate.</title>
        <authorList>
            <person name="Merlino G."/>
        </authorList>
    </citation>
    <scope>NUCLEOTIDE SEQUENCE [LARGE SCALE GENOMIC DNA]</scope>
    <source>
        <strain evidence="6">R1DC9</strain>
    </source>
</reference>